<evidence type="ECO:0000313" key="1">
    <source>
        <dbReference type="EMBL" id="VCU41164.1"/>
    </source>
</evidence>
<dbReference type="EMBL" id="LR026987">
    <property type="protein sequence ID" value="VCU41164.1"/>
    <property type="molecule type" value="Genomic_DNA"/>
</dbReference>
<keyword evidence="2" id="KW-1185">Reference proteome</keyword>
<gene>
    <name evidence="1" type="ORF">BGT96224V316_LOCUS2407</name>
</gene>
<sequence>MTYHHINQTWSCQYCHLHSSQRSRAPHDAQLENALSKTGSLTLVVIVSSFVSSCKSILISLTPISMNCP</sequence>
<dbReference type="Proteomes" id="UP000324639">
    <property type="component" value="Chromosome Bgt_-04"/>
</dbReference>
<organism evidence="1 2">
    <name type="scientific">Blumeria graminis f. sp. tritici</name>
    <dbReference type="NCBI Taxonomy" id="62690"/>
    <lineage>
        <taxon>Eukaryota</taxon>
        <taxon>Fungi</taxon>
        <taxon>Dikarya</taxon>
        <taxon>Ascomycota</taxon>
        <taxon>Pezizomycotina</taxon>
        <taxon>Leotiomycetes</taxon>
        <taxon>Erysiphales</taxon>
        <taxon>Erysiphaceae</taxon>
        <taxon>Blumeria</taxon>
    </lineage>
</organism>
<name>A0A9X9PSI1_BLUGR</name>
<dbReference type="AlphaFoldDB" id="A0A9X9PSI1"/>
<reference evidence="1 2" key="1">
    <citation type="submission" date="2018-08" db="EMBL/GenBank/DDBJ databases">
        <authorList>
            <person name="Muller C M."/>
        </authorList>
    </citation>
    <scope>NUCLEOTIDE SEQUENCE [LARGE SCALE GENOMIC DNA]</scope>
</reference>
<accession>A0A9X9PSI1</accession>
<proteinExistence type="predicted"/>
<evidence type="ECO:0000313" key="2">
    <source>
        <dbReference type="Proteomes" id="UP000324639"/>
    </source>
</evidence>
<protein>
    <submittedName>
        <fullName evidence="1">Bgt-20857</fullName>
    </submittedName>
</protein>